<dbReference type="KEGG" id="wna:KA717_31130"/>
<protein>
    <submittedName>
        <fullName evidence="6">Amidohydrolase family protein</fullName>
    </submittedName>
</protein>
<keyword evidence="3" id="KW-0378">Hydrolase</keyword>
<keyword evidence="2" id="KW-0479">Metal-binding</keyword>
<dbReference type="Pfam" id="PF01979">
    <property type="entry name" value="Amidohydro_1"/>
    <property type="match status" value="1"/>
</dbReference>
<dbReference type="AlphaFoldDB" id="A0A977KUC1"/>
<sequence length="85" mass="9343">MATLGGAKALELQDYIGNFAVGKEADFIVLDLRATPLMAFRNPSPKPTTMEELADAVFTLMIMGDDRAIYATYIMGQLAHEKTYP</sequence>
<evidence type="ECO:0000313" key="6">
    <source>
        <dbReference type="EMBL" id="UXE60077.1"/>
    </source>
</evidence>
<proteinExistence type="predicted"/>
<dbReference type="GO" id="GO:0046098">
    <property type="term" value="P:guanine metabolic process"/>
    <property type="evidence" value="ECO:0007669"/>
    <property type="project" value="TreeGrafter"/>
</dbReference>
<name>A0A977KUC1_9CYAN</name>
<organism evidence="6">
    <name type="scientific">Woronichinia naegeliana WA131</name>
    <dbReference type="NCBI Taxonomy" id="2824559"/>
    <lineage>
        <taxon>Bacteria</taxon>
        <taxon>Bacillati</taxon>
        <taxon>Cyanobacteriota</taxon>
        <taxon>Cyanophyceae</taxon>
        <taxon>Synechococcales</taxon>
        <taxon>Coelosphaeriaceae</taxon>
        <taxon>Woronichinia</taxon>
    </lineage>
</organism>
<evidence type="ECO:0000259" key="5">
    <source>
        <dbReference type="Pfam" id="PF01979"/>
    </source>
</evidence>
<dbReference type="InterPro" id="IPR006680">
    <property type="entry name" value="Amidohydro-rel"/>
</dbReference>
<dbReference type="Gene3D" id="2.30.40.10">
    <property type="entry name" value="Urease, subunit C, domain 1"/>
    <property type="match status" value="1"/>
</dbReference>
<dbReference type="InterPro" id="IPR011059">
    <property type="entry name" value="Metal-dep_hydrolase_composite"/>
</dbReference>
<dbReference type="GO" id="GO:0008892">
    <property type="term" value="F:guanine deaminase activity"/>
    <property type="evidence" value="ECO:0007669"/>
    <property type="project" value="TreeGrafter"/>
</dbReference>
<gene>
    <name evidence="6" type="ORF">KA717_31130</name>
</gene>
<dbReference type="Proteomes" id="UP001065613">
    <property type="component" value="Chromosome"/>
</dbReference>
<dbReference type="GO" id="GO:0005829">
    <property type="term" value="C:cytosol"/>
    <property type="evidence" value="ECO:0007669"/>
    <property type="project" value="TreeGrafter"/>
</dbReference>
<dbReference type="SUPFAM" id="SSF51338">
    <property type="entry name" value="Composite domain of metallo-dependent hydrolases"/>
    <property type="match status" value="1"/>
</dbReference>
<dbReference type="PANTHER" id="PTHR11271:SF6">
    <property type="entry name" value="GUANINE DEAMINASE"/>
    <property type="match status" value="1"/>
</dbReference>
<feature type="domain" description="Amidohydrolase-related" evidence="5">
    <location>
        <begin position="1"/>
        <end position="77"/>
    </location>
</feature>
<dbReference type="PANTHER" id="PTHR11271">
    <property type="entry name" value="GUANINE DEAMINASE"/>
    <property type="match status" value="1"/>
</dbReference>
<dbReference type="EMBL" id="CP073041">
    <property type="protein sequence ID" value="UXE60077.1"/>
    <property type="molecule type" value="Genomic_DNA"/>
</dbReference>
<evidence type="ECO:0000256" key="4">
    <source>
        <dbReference type="ARBA" id="ARBA00022833"/>
    </source>
</evidence>
<dbReference type="InterPro" id="IPR051607">
    <property type="entry name" value="Metallo-dep_hydrolases"/>
</dbReference>
<evidence type="ECO:0000256" key="3">
    <source>
        <dbReference type="ARBA" id="ARBA00022801"/>
    </source>
</evidence>
<evidence type="ECO:0000256" key="1">
    <source>
        <dbReference type="ARBA" id="ARBA00001947"/>
    </source>
</evidence>
<reference evidence="6" key="1">
    <citation type="submission" date="2021-04" db="EMBL/GenBank/DDBJ databases">
        <title>Genome sequence of Woronichinia naegeliana from Washington state freshwater lake bloom.</title>
        <authorList>
            <person name="Dreher T.W."/>
        </authorList>
    </citation>
    <scope>NUCLEOTIDE SEQUENCE</scope>
    <source>
        <strain evidence="6">WA131</strain>
    </source>
</reference>
<dbReference type="GO" id="GO:0008270">
    <property type="term" value="F:zinc ion binding"/>
    <property type="evidence" value="ECO:0007669"/>
    <property type="project" value="TreeGrafter"/>
</dbReference>
<comment type="cofactor">
    <cofactor evidence="1">
        <name>Zn(2+)</name>
        <dbReference type="ChEBI" id="CHEBI:29105"/>
    </cofactor>
</comment>
<accession>A0A977KUC1</accession>
<keyword evidence="4" id="KW-0862">Zinc</keyword>
<evidence type="ECO:0000256" key="2">
    <source>
        <dbReference type="ARBA" id="ARBA00022723"/>
    </source>
</evidence>